<dbReference type="AlphaFoldDB" id="A0A645HRI0"/>
<name>A0A645HRI0_9ZZZZ</name>
<organism evidence="1">
    <name type="scientific">bioreactor metagenome</name>
    <dbReference type="NCBI Taxonomy" id="1076179"/>
    <lineage>
        <taxon>unclassified sequences</taxon>
        <taxon>metagenomes</taxon>
        <taxon>ecological metagenomes</taxon>
    </lineage>
</organism>
<protein>
    <submittedName>
        <fullName evidence="1">Uncharacterized protein</fullName>
    </submittedName>
</protein>
<gene>
    <name evidence="1" type="ORF">SDC9_186279</name>
</gene>
<accession>A0A645HRI0</accession>
<dbReference type="EMBL" id="VSSQ01094176">
    <property type="protein sequence ID" value="MPN38754.1"/>
    <property type="molecule type" value="Genomic_DNA"/>
</dbReference>
<sequence>MELIEQGGDNIMVKNMTNPDVDFSFISRMSTLELKRALRNMKNSQPLDDMQTHLATIEILETEIFLREALTRDMSNRN</sequence>
<reference evidence="1" key="1">
    <citation type="submission" date="2019-08" db="EMBL/GenBank/DDBJ databases">
        <authorList>
            <person name="Kucharzyk K."/>
            <person name="Murdoch R.W."/>
            <person name="Higgins S."/>
            <person name="Loffler F."/>
        </authorList>
    </citation>
    <scope>NUCLEOTIDE SEQUENCE</scope>
</reference>
<proteinExistence type="predicted"/>
<evidence type="ECO:0000313" key="1">
    <source>
        <dbReference type="EMBL" id="MPN38754.1"/>
    </source>
</evidence>
<comment type="caution">
    <text evidence="1">The sequence shown here is derived from an EMBL/GenBank/DDBJ whole genome shotgun (WGS) entry which is preliminary data.</text>
</comment>